<keyword evidence="3" id="KW-0378">Hydrolase</keyword>
<evidence type="ECO:0000259" key="6">
    <source>
        <dbReference type="SMART" id="SM00849"/>
    </source>
</evidence>
<comment type="similarity">
    <text evidence="1">Belongs to the metallo-beta-lactamase superfamily.</text>
</comment>
<dbReference type="InterPro" id="IPR036866">
    <property type="entry name" value="RibonucZ/Hydroxyglut_hydro"/>
</dbReference>
<evidence type="ECO:0000313" key="7">
    <source>
        <dbReference type="EMBL" id="MCK0198594.1"/>
    </source>
</evidence>
<protein>
    <submittedName>
        <fullName evidence="7">MBL fold metallo-hydrolase</fullName>
    </submittedName>
</protein>
<organism evidence="7 8">
    <name type="scientific">Ancylobacter crimeensis</name>
    <dbReference type="NCBI Taxonomy" id="2579147"/>
    <lineage>
        <taxon>Bacteria</taxon>
        <taxon>Pseudomonadati</taxon>
        <taxon>Pseudomonadota</taxon>
        <taxon>Alphaproteobacteria</taxon>
        <taxon>Hyphomicrobiales</taxon>
        <taxon>Xanthobacteraceae</taxon>
        <taxon>Ancylobacter</taxon>
    </lineage>
</organism>
<dbReference type="SMART" id="SM00849">
    <property type="entry name" value="Lactamase_B"/>
    <property type="match status" value="1"/>
</dbReference>
<dbReference type="Pfam" id="PF00753">
    <property type="entry name" value="Lactamase_B"/>
    <property type="match status" value="1"/>
</dbReference>
<feature type="chain" id="PRO_5045445696" evidence="5">
    <location>
        <begin position="33"/>
        <end position="328"/>
    </location>
</feature>
<keyword evidence="5" id="KW-0732">Signal</keyword>
<reference evidence="7 8" key="1">
    <citation type="submission" date="2022-04" db="EMBL/GenBank/DDBJ databases">
        <authorList>
            <person name="Grouzdev D.S."/>
            <person name="Pantiukh K.S."/>
            <person name="Krutkina M.S."/>
        </authorList>
    </citation>
    <scope>NUCLEOTIDE SEQUENCE [LARGE SCALE GENOMIC DNA]</scope>
    <source>
        <strain evidence="7 8">6x-1</strain>
    </source>
</reference>
<evidence type="ECO:0000256" key="1">
    <source>
        <dbReference type="ARBA" id="ARBA00007749"/>
    </source>
</evidence>
<evidence type="ECO:0000256" key="2">
    <source>
        <dbReference type="ARBA" id="ARBA00022723"/>
    </source>
</evidence>
<sequence length="328" mass="35304">MTDFSRRTLFAAAAALPAYGALSSMLPAPAFASLSQSGQQVPSLYRYKVGDLEVTAVSDGARVSPLAEGFVKNASLADVNAALKAAFLPEGQIVSQFNPLLVNTGEKLILIDTGNGPQAGTASVGKLMQNLSWAGVKPIDIDTIIITHFHADHINGLRDDDGGLAFPNAEVMVPAAEWAFWMDDGQMSRAPEGQQAGFKNVRRVFKDIETKVNRFEADKEIAPGITSMATYGHTPGHTSLVVASGKEKLLVQGDVTNLPALFVTHPEWQVQYDMDPAKATETRRKVYDMLAAERMAVTGYHFPFPALGFVAKDGDGYRLVPAAWNPVL</sequence>
<keyword evidence="8" id="KW-1185">Reference proteome</keyword>
<proteinExistence type="inferred from homology"/>
<accession>A0ABT0DFE1</accession>
<feature type="domain" description="Metallo-beta-lactamase" evidence="6">
    <location>
        <begin position="96"/>
        <end position="300"/>
    </location>
</feature>
<dbReference type="Gene3D" id="3.60.15.10">
    <property type="entry name" value="Ribonuclease Z/Hydroxyacylglutathione hydrolase-like"/>
    <property type="match status" value="1"/>
</dbReference>
<dbReference type="PROSITE" id="PS51318">
    <property type="entry name" value="TAT"/>
    <property type="match status" value="1"/>
</dbReference>
<evidence type="ECO:0000313" key="8">
    <source>
        <dbReference type="Proteomes" id="UP001203284"/>
    </source>
</evidence>
<evidence type="ECO:0000256" key="4">
    <source>
        <dbReference type="ARBA" id="ARBA00022833"/>
    </source>
</evidence>
<dbReference type="InterPro" id="IPR006311">
    <property type="entry name" value="TAT_signal"/>
</dbReference>
<dbReference type="SUPFAM" id="SSF56281">
    <property type="entry name" value="Metallo-hydrolase/oxidoreductase"/>
    <property type="match status" value="1"/>
</dbReference>
<dbReference type="InterPro" id="IPR001279">
    <property type="entry name" value="Metallo-B-lactamas"/>
</dbReference>
<dbReference type="Proteomes" id="UP001203284">
    <property type="component" value="Unassembled WGS sequence"/>
</dbReference>
<evidence type="ECO:0000256" key="5">
    <source>
        <dbReference type="SAM" id="SignalP"/>
    </source>
</evidence>
<gene>
    <name evidence="7" type="ORF">MWN34_16965</name>
</gene>
<name>A0ABT0DFE1_9HYPH</name>
<keyword evidence="2" id="KW-0479">Metal-binding</keyword>
<dbReference type="EMBL" id="JALKCH010000012">
    <property type="protein sequence ID" value="MCK0198594.1"/>
    <property type="molecule type" value="Genomic_DNA"/>
</dbReference>
<dbReference type="PANTHER" id="PTHR42978:SF6">
    <property type="entry name" value="QUORUM-QUENCHING LACTONASE YTNP-RELATED"/>
    <property type="match status" value="1"/>
</dbReference>
<dbReference type="CDD" id="cd07720">
    <property type="entry name" value="OPHC2-like_MBL-fold"/>
    <property type="match status" value="1"/>
</dbReference>
<dbReference type="InterPro" id="IPR051013">
    <property type="entry name" value="MBL_superfamily_lactonases"/>
</dbReference>
<dbReference type="PANTHER" id="PTHR42978">
    <property type="entry name" value="QUORUM-QUENCHING LACTONASE YTNP-RELATED-RELATED"/>
    <property type="match status" value="1"/>
</dbReference>
<keyword evidence="4" id="KW-0862">Zinc</keyword>
<dbReference type="RefSeq" id="WP_247030492.1">
    <property type="nucleotide sequence ID" value="NZ_JALKCH010000012.1"/>
</dbReference>
<comment type="caution">
    <text evidence="7">The sequence shown here is derived from an EMBL/GenBank/DDBJ whole genome shotgun (WGS) entry which is preliminary data.</text>
</comment>
<feature type="signal peptide" evidence="5">
    <location>
        <begin position="1"/>
        <end position="32"/>
    </location>
</feature>
<evidence type="ECO:0000256" key="3">
    <source>
        <dbReference type="ARBA" id="ARBA00022801"/>
    </source>
</evidence>